<keyword evidence="1" id="KW-1133">Transmembrane helix</keyword>
<evidence type="ECO:0000256" key="1">
    <source>
        <dbReference type="SAM" id="Phobius"/>
    </source>
</evidence>
<dbReference type="EMBL" id="MWIP01000007">
    <property type="protein sequence ID" value="KAF1686318.1"/>
    <property type="molecule type" value="Genomic_DNA"/>
</dbReference>
<comment type="caution">
    <text evidence="2">The sequence shown here is derived from an EMBL/GenBank/DDBJ whole genome shotgun (WGS) entry which is preliminary data.</text>
</comment>
<evidence type="ECO:0000313" key="3">
    <source>
        <dbReference type="Proteomes" id="UP000462066"/>
    </source>
</evidence>
<feature type="transmembrane region" description="Helical" evidence="1">
    <location>
        <begin position="12"/>
        <end position="28"/>
    </location>
</feature>
<evidence type="ECO:0000313" key="2">
    <source>
        <dbReference type="EMBL" id="KAF1686318.1"/>
    </source>
</evidence>
<keyword evidence="3" id="KW-1185">Reference proteome</keyword>
<organism evidence="2 3">
    <name type="scientific">Pseudoxanthomonas broegbernensis</name>
    <dbReference type="NCBI Taxonomy" id="83619"/>
    <lineage>
        <taxon>Bacteria</taxon>
        <taxon>Pseudomonadati</taxon>
        <taxon>Pseudomonadota</taxon>
        <taxon>Gammaproteobacteria</taxon>
        <taxon>Lysobacterales</taxon>
        <taxon>Lysobacteraceae</taxon>
        <taxon>Pseudoxanthomonas</taxon>
    </lineage>
</organism>
<keyword evidence="1" id="KW-0472">Membrane</keyword>
<reference evidence="2 3" key="1">
    <citation type="submission" date="2017-10" db="EMBL/GenBank/DDBJ databases">
        <title>Whole genome sequencing of Pseudoxanthomonas broegbernensis DSM 12573(T).</title>
        <authorList>
            <person name="Kumar S."/>
            <person name="Bansal K."/>
            <person name="Kaur A."/>
            <person name="Patil P."/>
            <person name="Sharma S."/>
            <person name="Patil P.B."/>
        </authorList>
    </citation>
    <scope>NUCLEOTIDE SEQUENCE [LARGE SCALE GENOMIC DNA]</scope>
    <source>
        <strain evidence="2 3">DSM 12573</strain>
    </source>
</reference>
<dbReference type="Proteomes" id="UP000462066">
    <property type="component" value="Unassembled WGS sequence"/>
</dbReference>
<name>A0A7V8GM75_9GAMM</name>
<keyword evidence="1" id="KW-0812">Transmembrane</keyword>
<dbReference type="AlphaFoldDB" id="A0A7V8GM75"/>
<proteinExistence type="predicted"/>
<sequence length="223" mass="24886">MSTVGHRSIDGFWLLPAAVALFGLWHWMPLAPTPLPAATVQPANTAALETLPADTPFLLAGTVHLPGDTPPRPWQGRDIHVHRTLRDVGRGGKAMRVVTVAQYRPPLRLHWDGRHIAIAADSYRLDHAPRIEPGLFDNWDRSSRGFHDGDPVLALGRTGRDGRYWIQSLLQTPLSAVQADLRRTHRKRLRLLLAAKCIATLFVLSLLSPLWGAGRRQRETTVR</sequence>
<gene>
    <name evidence="2" type="ORF">B1992_08835</name>
</gene>
<protein>
    <submittedName>
        <fullName evidence="2">Uncharacterized protein</fullName>
    </submittedName>
</protein>
<feature type="transmembrane region" description="Helical" evidence="1">
    <location>
        <begin position="191"/>
        <end position="211"/>
    </location>
</feature>
<accession>A0A7V8GM75</accession>
<dbReference type="RefSeq" id="WP_162311118.1">
    <property type="nucleotide sequence ID" value="NZ_JACHGU010000001.1"/>
</dbReference>